<evidence type="ECO:0000313" key="4">
    <source>
        <dbReference type="Proteomes" id="UP000782312"/>
    </source>
</evidence>
<dbReference type="SUPFAM" id="SSF53955">
    <property type="entry name" value="Lysozyme-like"/>
    <property type="match status" value="1"/>
</dbReference>
<dbReference type="AlphaFoldDB" id="A0A932MLD3"/>
<dbReference type="CDD" id="cd00254">
    <property type="entry name" value="LT-like"/>
    <property type="match status" value="1"/>
</dbReference>
<dbReference type="PROSITE" id="PS00922">
    <property type="entry name" value="TRANSGLYCOSYLASE"/>
    <property type="match status" value="1"/>
</dbReference>
<evidence type="ECO:0000256" key="1">
    <source>
        <dbReference type="ARBA" id="ARBA00007734"/>
    </source>
</evidence>
<dbReference type="EMBL" id="JACPUR010000004">
    <property type="protein sequence ID" value="MBI3126460.1"/>
    <property type="molecule type" value="Genomic_DNA"/>
</dbReference>
<reference evidence="3" key="1">
    <citation type="submission" date="2020-07" db="EMBL/GenBank/DDBJ databases">
        <title>Huge and variable diversity of episymbiotic CPR bacteria and DPANN archaea in groundwater ecosystems.</title>
        <authorList>
            <person name="He C.Y."/>
            <person name="Keren R."/>
            <person name="Whittaker M."/>
            <person name="Farag I.F."/>
            <person name="Doudna J."/>
            <person name="Cate J.H.D."/>
            <person name="Banfield J.F."/>
        </authorList>
    </citation>
    <scope>NUCLEOTIDE SEQUENCE</scope>
    <source>
        <strain evidence="3">NC_groundwater_763_Ag_S-0.2um_68_21</strain>
    </source>
</reference>
<feature type="domain" description="Transglycosylase SLT" evidence="2">
    <location>
        <begin position="10"/>
        <end position="108"/>
    </location>
</feature>
<accession>A0A932MLD3</accession>
<organism evidence="3 4">
    <name type="scientific">Tectimicrobiota bacterium</name>
    <dbReference type="NCBI Taxonomy" id="2528274"/>
    <lineage>
        <taxon>Bacteria</taxon>
        <taxon>Pseudomonadati</taxon>
        <taxon>Nitrospinota/Tectimicrobiota group</taxon>
        <taxon>Candidatus Tectimicrobiota</taxon>
    </lineage>
</organism>
<dbReference type="Gene3D" id="1.10.530.10">
    <property type="match status" value="1"/>
</dbReference>
<dbReference type="GO" id="GO:0016020">
    <property type="term" value="C:membrane"/>
    <property type="evidence" value="ECO:0007669"/>
    <property type="project" value="InterPro"/>
</dbReference>
<dbReference type="InterPro" id="IPR023346">
    <property type="entry name" value="Lysozyme-like_dom_sf"/>
</dbReference>
<dbReference type="PANTHER" id="PTHR37423">
    <property type="entry name" value="SOLUBLE LYTIC MUREIN TRANSGLYCOSYLASE-RELATED"/>
    <property type="match status" value="1"/>
</dbReference>
<dbReference type="Pfam" id="PF01464">
    <property type="entry name" value="SLT"/>
    <property type="match status" value="1"/>
</dbReference>
<comment type="caution">
    <text evidence="3">The sequence shown here is derived from an EMBL/GenBank/DDBJ whole genome shotgun (WGS) entry which is preliminary data.</text>
</comment>
<dbReference type="GO" id="GO:0008933">
    <property type="term" value="F:peptidoglycan lytic transglycosylase activity"/>
    <property type="evidence" value="ECO:0007669"/>
    <property type="project" value="InterPro"/>
</dbReference>
<dbReference type="GO" id="GO:0000270">
    <property type="term" value="P:peptidoglycan metabolic process"/>
    <property type="evidence" value="ECO:0007669"/>
    <property type="project" value="InterPro"/>
</dbReference>
<name>A0A932MLD3_UNCTE</name>
<gene>
    <name evidence="3" type="ORF">HYZ11_02515</name>
</gene>
<dbReference type="InterPro" id="IPR000189">
    <property type="entry name" value="Transglyc_AS"/>
</dbReference>
<comment type="similarity">
    <text evidence="1">Belongs to the transglycosylase Slt family.</text>
</comment>
<protein>
    <submittedName>
        <fullName evidence="3">Lytic transglycosylase domain-containing protein</fullName>
    </submittedName>
</protein>
<dbReference type="InterPro" id="IPR008258">
    <property type="entry name" value="Transglycosylase_SLT_dom_1"/>
</dbReference>
<evidence type="ECO:0000313" key="3">
    <source>
        <dbReference type="EMBL" id="MBI3126460.1"/>
    </source>
</evidence>
<dbReference type="PANTHER" id="PTHR37423:SF2">
    <property type="entry name" value="MEMBRANE-BOUND LYTIC MUREIN TRANSGLYCOSYLASE C"/>
    <property type="match status" value="1"/>
</dbReference>
<dbReference type="Proteomes" id="UP000782312">
    <property type="component" value="Unassembled WGS sequence"/>
</dbReference>
<sequence>MSEVEIQILIHRIASSHGLDPFLVEAVVRMESMFDPKAKSPRGAMGLMQLTQQTAKYLGIEDPWDVRENLEGGMRYLKELLALYPERPELALAAYNAGPYAVKRHNGIPPYAETRLYVKRVMAEYRRLMREARLRF</sequence>
<proteinExistence type="inferred from homology"/>
<evidence type="ECO:0000259" key="2">
    <source>
        <dbReference type="Pfam" id="PF01464"/>
    </source>
</evidence>